<dbReference type="PRINTS" id="PR00507">
    <property type="entry name" value="N12N6MTFRASE"/>
</dbReference>
<dbReference type="EMBL" id="JBGFFX010000017">
    <property type="protein sequence ID" value="MEY8772996.1"/>
    <property type="molecule type" value="Genomic_DNA"/>
</dbReference>
<feature type="coiled-coil region" evidence="1">
    <location>
        <begin position="1658"/>
        <end position="1709"/>
    </location>
</feature>
<accession>A0ABV4EDZ8</accession>
<dbReference type="SUPFAM" id="SSF53335">
    <property type="entry name" value="S-adenosyl-L-methionine-dependent methyltransferases"/>
    <property type="match status" value="1"/>
</dbReference>
<dbReference type="InterPro" id="IPR052933">
    <property type="entry name" value="DNA_Protect_Modify"/>
</dbReference>
<dbReference type="Gene3D" id="3.40.50.10810">
    <property type="entry name" value="Tandem AAA-ATPase domain"/>
    <property type="match status" value="2"/>
</dbReference>
<dbReference type="Proteomes" id="UP001565243">
    <property type="component" value="Unassembled WGS sequence"/>
</dbReference>
<evidence type="ECO:0000259" key="2">
    <source>
        <dbReference type="PROSITE" id="PS51192"/>
    </source>
</evidence>
<feature type="coiled-coil region" evidence="1">
    <location>
        <begin position="2139"/>
        <end position="2172"/>
    </location>
</feature>
<keyword evidence="4" id="KW-0347">Helicase</keyword>
<organism evidence="4 5">
    <name type="scientific">Erwinia aeris</name>
    <dbReference type="NCBI Taxonomy" id="3239803"/>
    <lineage>
        <taxon>Bacteria</taxon>
        <taxon>Pseudomonadati</taxon>
        <taxon>Pseudomonadota</taxon>
        <taxon>Gammaproteobacteria</taxon>
        <taxon>Enterobacterales</taxon>
        <taxon>Erwiniaceae</taxon>
        <taxon>Erwinia</taxon>
    </lineage>
</organism>
<dbReference type="InterPro" id="IPR014001">
    <property type="entry name" value="Helicase_ATP-bd"/>
</dbReference>
<evidence type="ECO:0000256" key="1">
    <source>
        <dbReference type="SAM" id="Coils"/>
    </source>
</evidence>
<name>A0ABV4EDZ8_9GAMM</name>
<reference evidence="4 5" key="1">
    <citation type="submission" date="2024-07" db="EMBL/GenBank/DDBJ databases">
        <authorList>
            <person name="Hebao G."/>
        </authorList>
    </citation>
    <scope>NUCLEOTIDE SEQUENCE [LARGE SCALE GENOMIC DNA]</scope>
    <source>
        <strain evidence="4 5">ACCC 02193</strain>
    </source>
</reference>
<dbReference type="SUPFAM" id="SSF52540">
    <property type="entry name" value="P-loop containing nucleoside triphosphate hydrolases"/>
    <property type="match status" value="2"/>
</dbReference>
<feature type="domain" description="Helicase ATP-binding" evidence="2">
    <location>
        <begin position="843"/>
        <end position="1128"/>
    </location>
</feature>
<comment type="caution">
    <text evidence="4">The sequence shown here is derived from an EMBL/GenBank/DDBJ whole genome shotgun (WGS) entry which is preliminary data.</text>
</comment>
<evidence type="ECO:0000313" key="4">
    <source>
        <dbReference type="EMBL" id="MEY8772996.1"/>
    </source>
</evidence>
<sequence>MATPDKRGQTSKLLASVSSIKQIVRLINSLSNTRQTVSFGVGKRDGVSIERERRDANRAAIQLLNTLIPGDQLTDAQRQTLAGYTGEGGIGGSEYEYYTPQYVAEGMWDLLAAYGVNGGLGLEPAAGTGVFQETKPKGMAMQAAELSDVSGRINQLLHPEDNVNVSPFEDLARLTPDNSFDHCVGNVPFGSSRGGYAERDPAYKNESLAGYFVLRPIDKVKPGGLITLIVPNGLTHNSGDKKLRDRVSRKAEFLGAHRLPSGTFSNNGTATVVDVWVLRKHPEDLAERIETGEDNVLREANVLWDTFINGKWFERDGRKFIHGTMTTEGKDKFARLVVKPDGQINPASVKAALARRFESRINWDLLALNEPPVPTVGDGEKRLINGIWKEFVGGHWLVDDAANYGALDEAAFGAKNYDDLRTRLSTSEGILSLDMAQLENVVTHFPDVFPQEYQSTIRFAMSQKPALRQRVLRGSVIGARIRVIQDKLATGYQADSLELQLADLQKQVSEEVQRSGNPHNGKSAAMRGEGAANWLKFKASVTKEGELTALLTGTLDAGTAKTHDASDHEQVLRHLFNQIDLDPIELSTFRAAFEGALTENDNELLNLLAQKDGIAVQPDGTLIPMDRATSGDIGALNSALMGALAGTPDGAIKDNYMRQLAEIKSRRKWTGVDDIDFSLNARWFDRRLVMEFLHERGYEDVKYIEKVDIKNGALVSENGYSGRNGVFTGYRYKTVQQRDKETGTSTFVYKRVRNQDGFLDQFENYLNGVKPRGPLANTYLEKIGNLEEEFNTWIRQHDDIDQLVQEYNDAFNAFIPFSHSEESLNLKGVSGARIPFSYQNAEVRRLSEDGRGINAFGTGVGKTTTALALEAYNYENGRSKRTAIVVPKAVYQNWYYEAQEFYSPDALANMLFVGLDEVKGDDGQAKQVPVLDDKGEQVINPNTGLATFRNAVSVSTTDTIKERMNMIPMSNYRTVIMTKEQFAAIPLRPETVDAHAREVLFAEADAGRVNLDGTKHRDAAKKNRIIAKASDTGSAKKEEFPYFEDMLFDSVIADEGHNYRNSFATGREASQLAYLPTNSVAKSARDFALKSSYLMKKHNGRGPVLLTATPLVNSPVDAFNMLSHVVSQDEWQRMGILTPDDFVKVFGLIEMVNVMKISGEIEQKQGLVGFKNLDGLRGIFHRWTTLKTAQDVSDTVKIPELDERNIPVPMTSEQGAIYEELRQRADNLSNGNSDDNEDGERDSIFSIIRDMDRVCIDPDLYHRQMTFRFPVEKLDAVKQLVDTLPVAVKATDDEQEDSETVSINVTAKIAVTADYVEIIVPEAAEEEVLKRLPKFDLNEKDVSHPVPPKYSALVENVKAGLEDGKQIIFTDEKTQHGKLKRILAAALGIEPKEIGILNATTVADAGKKGKAPKAVKLPKEPKDDATNEELQGYYAQKEAYDSYIASKTEASLGGMESIAADYNEGRTRILICNKKAEVGINLHHGTRDIHHLTLPWTPASIAQRNGRGARVGSKASSVRVHYYCGKGSFDEFRVKALKNKANWTNEILTSDQARMANADANSQEEMNLLLAANPEDYARRVESAKKKAEAAARAAAKKRADIDLSELIKMQHALTLPVMSIQHTINNKKDYAENRRTYLASKQAELQEAIDKGQQWLEKTTREEIKKLDKDISDAQSAIRRGERQLMRAQKAEQRIKQLRPEVERAINSGLLDVDVDILTHGEKYVLLADGRTLKKGAIYESRKGSGTYVRILSLDLDASTASCQEIFKRRLTDGLSKAIIRFEDIGASSDIPESEASLREWGAQGQHIYQVTDRATKEDFVRMLRAGHLLLTDENAVYRDSEGKFALHRLRESKSWGYGTVMRTDAMDWLTHNADIVVFPDTNDNELKAAVAGWSRSLSSNMGIEPLLIALFGRDYKSELENYGETATAGQIATAVAEYLTARLNGTDTEGRNFAGEGKSQYGTYLLQGQYDPSKYIDFHVSVRNTAFIPGQYKNQRDFLAALVESTALKTREHLAATVVTAREHAHKAWLNFRDQLKAPVEEILETLSKVPDTADQMAYVYRSYSRNPLDYEANNYDTLFAHAVRLGLADENAITEDCFNNSVMLQQTVKRINKAFSEKKSDRDTLVNQLKLDAGLISQAEIDAAKAAKAARAEEEKADAEAALKDSITVKRNSQALTGGKGANRFNYGPDEAICLQDADGKDGALYRAKDILKTSFGAKYHNGKISGQELMGSWWIVSAQHSIQEVLAVISSHK</sequence>
<keyword evidence="4" id="KW-0547">Nucleotide-binding</keyword>
<dbReference type="InterPro" id="IPR029063">
    <property type="entry name" value="SAM-dependent_MTases_sf"/>
</dbReference>
<dbReference type="PROSITE" id="PS51192">
    <property type="entry name" value="HELICASE_ATP_BIND_1"/>
    <property type="match status" value="1"/>
</dbReference>
<dbReference type="RefSeq" id="WP_369896626.1">
    <property type="nucleotide sequence ID" value="NZ_JBGFFX010000017.1"/>
</dbReference>
<dbReference type="Gene3D" id="3.40.50.300">
    <property type="entry name" value="P-loop containing nucleotide triphosphate hydrolases"/>
    <property type="match status" value="1"/>
</dbReference>
<dbReference type="SMART" id="SM00487">
    <property type="entry name" value="DEXDc"/>
    <property type="match status" value="1"/>
</dbReference>
<evidence type="ECO:0000259" key="3">
    <source>
        <dbReference type="PROSITE" id="PS51194"/>
    </source>
</evidence>
<dbReference type="PANTHER" id="PTHR41313">
    <property type="entry name" value="ADENINE-SPECIFIC METHYLTRANSFERASE"/>
    <property type="match status" value="1"/>
</dbReference>
<dbReference type="InterPro" id="IPR001650">
    <property type="entry name" value="Helicase_C-like"/>
</dbReference>
<dbReference type="Gene3D" id="3.40.50.150">
    <property type="entry name" value="Vaccinia Virus protein VP39"/>
    <property type="match status" value="1"/>
</dbReference>
<evidence type="ECO:0000313" key="5">
    <source>
        <dbReference type="Proteomes" id="UP001565243"/>
    </source>
</evidence>
<proteinExistence type="predicted"/>
<dbReference type="Pfam" id="PF00271">
    <property type="entry name" value="Helicase_C"/>
    <property type="match status" value="1"/>
</dbReference>
<protein>
    <submittedName>
        <fullName evidence="4">Helicase-related protein</fullName>
    </submittedName>
</protein>
<dbReference type="InterPro" id="IPR027417">
    <property type="entry name" value="P-loop_NTPase"/>
</dbReference>
<feature type="domain" description="Helicase C-terminal" evidence="3">
    <location>
        <begin position="1352"/>
        <end position="1563"/>
    </location>
</feature>
<dbReference type="GO" id="GO:0004386">
    <property type="term" value="F:helicase activity"/>
    <property type="evidence" value="ECO:0007669"/>
    <property type="project" value="UniProtKB-KW"/>
</dbReference>
<keyword evidence="5" id="KW-1185">Reference proteome</keyword>
<dbReference type="InterPro" id="IPR038718">
    <property type="entry name" value="SNF2-like_sf"/>
</dbReference>
<dbReference type="PROSITE" id="PS51194">
    <property type="entry name" value="HELICASE_CTER"/>
    <property type="match status" value="1"/>
</dbReference>
<gene>
    <name evidence="4" type="ORF">AB6T85_21530</name>
</gene>
<keyword evidence="4" id="KW-0067">ATP-binding</keyword>
<dbReference type="PANTHER" id="PTHR41313:SF1">
    <property type="entry name" value="DNA METHYLASE ADENINE-SPECIFIC DOMAIN-CONTAINING PROTEIN"/>
    <property type="match status" value="1"/>
</dbReference>
<keyword evidence="1" id="KW-0175">Coiled coil</keyword>
<keyword evidence="4" id="KW-0378">Hydrolase</keyword>